<dbReference type="EMBL" id="CZKA01000015">
    <property type="protein sequence ID" value="CUR54933.1"/>
    <property type="molecule type" value="Genomic_DNA"/>
</dbReference>
<accession>A0A2P2BYV0</accession>
<name>A0A2P2BYV0_9ZZZZ</name>
<protein>
    <submittedName>
        <fullName evidence="1">Uncharacterized protein</fullName>
    </submittedName>
</protein>
<sequence length="196" mass="20444">MGVQVFLEPGHPELLEADAATQDEVLVEVEAGEGLGLGVVALLELSVVGQPGAVVGQVGPHHVEHRLAVLGEGGATHLDRQVAAWVGLGAGGRQPGREDGTAGGRDGVHLLVGTAVLDDDLAVDPAVGLHPRQRAVDLLVRRGPEEPDRPLEAPCELEPRCRPLAERDEESVLEGHALSVACYATSCKPVATKMLE</sequence>
<reference evidence="1" key="1">
    <citation type="submission" date="2015-08" db="EMBL/GenBank/DDBJ databases">
        <authorList>
            <person name="Babu N.S."/>
            <person name="Beckwith C.J."/>
            <person name="Beseler K.G."/>
            <person name="Brison A."/>
            <person name="Carone J.V."/>
            <person name="Caskin T.P."/>
            <person name="Diamond M."/>
            <person name="Durham M.E."/>
            <person name="Foxe J.M."/>
            <person name="Go M."/>
            <person name="Henderson B.A."/>
            <person name="Jones I.B."/>
            <person name="McGettigan J.A."/>
            <person name="Micheletti S.J."/>
            <person name="Nasrallah M.E."/>
            <person name="Ortiz D."/>
            <person name="Piller C.R."/>
            <person name="Privatt S.R."/>
            <person name="Schneider S.L."/>
            <person name="Sharp S."/>
            <person name="Smith T.C."/>
            <person name="Stanton J.D."/>
            <person name="Ullery H.E."/>
            <person name="Wilson R.J."/>
            <person name="Serrano M.G."/>
            <person name="Buck G."/>
            <person name="Lee V."/>
            <person name="Wang Y."/>
            <person name="Carvalho R."/>
            <person name="Voegtly L."/>
            <person name="Shi R."/>
            <person name="Duckworth R."/>
            <person name="Johnson A."/>
            <person name="Loviza R."/>
            <person name="Walstead R."/>
            <person name="Shah Z."/>
            <person name="Kiflezghi M."/>
            <person name="Wade K."/>
            <person name="Ball S.L."/>
            <person name="Bradley K.W."/>
            <person name="Asai D.J."/>
            <person name="Bowman C.A."/>
            <person name="Russell D.A."/>
            <person name="Pope W.H."/>
            <person name="Jacobs-Sera D."/>
            <person name="Hendrix R.W."/>
            <person name="Hatfull G.F."/>
        </authorList>
    </citation>
    <scope>NUCLEOTIDE SEQUENCE</scope>
</reference>
<gene>
    <name evidence="1" type="ORF">NOCA2220124</name>
</gene>
<organism evidence="1">
    <name type="scientific">metagenome</name>
    <dbReference type="NCBI Taxonomy" id="256318"/>
    <lineage>
        <taxon>unclassified sequences</taxon>
        <taxon>metagenomes</taxon>
    </lineage>
</organism>
<evidence type="ECO:0000313" key="1">
    <source>
        <dbReference type="EMBL" id="CUR54933.1"/>
    </source>
</evidence>
<dbReference type="AlphaFoldDB" id="A0A2P2BYV0"/>
<proteinExistence type="predicted"/>